<dbReference type="PANTHER" id="PTHR10642:SF25">
    <property type="entry name" value="RNASE H TYPE-1 DOMAIN-CONTAINING PROTEIN"/>
    <property type="match status" value="1"/>
</dbReference>
<dbReference type="EMBL" id="JACEEZ010013560">
    <property type="protein sequence ID" value="KAG0720006.1"/>
    <property type="molecule type" value="Genomic_DNA"/>
</dbReference>
<dbReference type="InterPro" id="IPR036397">
    <property type="entry name" value="RNaseH_sf"/>
</dbReference>
<dbReference type="Pfam" id="PF00075">
    <property type="entry name" value="RNase_H"/>
    <property type="match status" value="1"/>
</dbReference>
<organism evidence="3 4">
    <name type="scientific">Chionoecetes opilio</name>
    <name type="common">Atlantic snow crab</name>
    <name type="synonym">Cancer opilio</name>
    <dbReference type="NCBI Taxonomy" id="41210"/>
    <lineage>
        <taxon>Eukaryota</taxon>
        <taxon>Metazoa</taxon>
        <taxon>Ecdysozoa</taxon>
        <taxon>Arthropoda</taxon>
        <taxon>Crustacea</taxon>
        <taxon>Multicrustacea</taxon>
        <taxon>Malacostraca</taxon>
        <taxon>Eumalacostraca</taxon>
        <taxon>Eucarida</taxon>
        <taxon>Decapoda</taxon>
        <taxon>Pleocyemata</taxon>
        <taxon>Brachyura</taxon>
        <taxon>Eubrachyura</taxon>
        <taxon>Majoidea</taxon>
        <taxon>Majidae</taxon>
        <taxon>Chionoecetes</taxon>
    </lineage>
</organism>
<dbReference type="GO" id="GO:0004523">
    <property type="term" value="F:RNA-DNA hybrid ribonuclease activity"/>
    <property type="evidence" value="ECO:0007669"/>
    <property type="project" value="InterPro"/>
</dbReference>
<evidence type="ECO:0000313" key="4">
    <source>
        <dbReference type="Proteomes" id="UP000770661"/>
    </source>
</evidence>
<dbReference type="GO" id="GO:0003676">
    <property type="term" value="F:nucleic acid binding"/>
    <property type="evidence" value="ECO:0007669"/>
    <property type="project" value="InterPro"/>
</dbReference>
<sequence length="557" mass="61581">MRFHRTLQSYSQISLICCYGSSTPTPDSLEEAEDRLTAAFHEAANIAIPLTKPGLVLHKDRWYYNAEVREYNHIINQARKLNRRHNTEETRTLLRAAIRIAREATRKIKTQKWLEWCSSINHSSNLSAMWKKIHMISGKAFVRQAVHPNPADEAKRLIQSFAARSSTAQHAQAVQDTQRRLFPARIAAVSRSCLEATLTDVPFTIKELRDTFKTRKDTAAEALNAQQVFLNFQQDPPHPTYSTPAPWEAPPLHFSARKLAKSKADLSPAELASEARASVRSAPTHAADVFFTDGSVDTTTGTAAAAVHHDEFAALYRLPDNSSTLQTELLAILRALQLAVPRDINVTIHTDSLGAIQALQTVSPKDNVNLITSVLATAKNIHDSGRHVHLNWVPSHTGIPGNEAADLAAKEALSLPQVTAPIPPSISQIKASVRRFSHEQAVTCLLPWITNPTSSAHWYNTTRTNTTPFPRNIGRKTRNALHRVRIGYKCLAEIKGTLPLVCCHGDAETVSPLKHYVMDCPATSDMLARGHAAAQDVIANTSHDALARLVTHHPPPR</sequence>
<evidence type="ECO:0000313" key="3">
    <source>
        <dbReference type="EMBL" id="KAG0720006.1"/>
    </source>
</evidence>
<evidence type="ECO:0000259" key="2">
    <source>
        <dbReference type="PROSITE" id="PS50879"/>
    </source>
</evidence>
<evidence type="ECO:0000256" key="1">
    <source>
        <dbReference type="ARBA" id="ARBA00005300"/>
    </source>
</evidence>
<proteinExistence type="inferred from homology"/>
<dbReference type="Gene3D" id="3.30.420.10">
    <property type="entry name" value="Ribonuclease H-like superfamily/Ribonuclease H"/>
    <property type="match status" value="1"/>
</dbReference>
<comment type="caution">
    <text evidence="3">The sequence shown here is derived from an EMBL/GenBank/DDBJ whole genome shotgun (WGS) entry which is preliminary data.</text>
</comment>
<gene>
    <name evidence="3" type="primary">gag-pol_27</name>
    <name evidence="3" type="ORF">GWK47_007003</name>
</gene>
<dbReference type="InterPro" id="IPR002156">
    <property type="entry name" value="RNaseH_domain"/>
</dbReference>
<protein>
    <submittedName>
        <fullName evidence="3">Gag-Pol polyprotein</fullName>
    </submittedName>
</protein>
<dbReference type="CDD" id="cd09276">
    <property type="entry name" value="Rnase_HI_RT_non_LTR"/>
    <property type="match status" value="1"/>
</dbReference>
<dbReference type="GO" id="GO:0043137">
    <property type="term" value="P:DNA replication, removal of RNA primer"/>
    <property type="evidence" value="ECO:0007669"/>
    <property type="project" value="TreeGrafter"/>
</dbReference>
<comment type="similarity">
    <text evidence="1">Belongs to the RNase H family.</text>
</comment>
<reference evidence="3" key="1">
    <citation type="submission" date="2020-07" db="EMBL/GenBank/DDBJ databases">
        <title>The High-quality genome of the commercially important snow crab, Chionoecetes opilio.</title>
        <authorList>
            <person name="Jeong J.-H."/>
            <person name="Ryu S."/>
        </authorList>
    </citation>
    <scope>NUCLEOTIDE SEQUENCE</scope>
    <source>
        <strain evidence="3">MADBK_172401_WGS</strain>
        <tissue evidence="3">Digestive gland</tissue>
    </source>
</reference>
<accession>A0A8J4YA52</accession>
<name>A0A8J4YA52_CHIOP</name>
<dbReference type="InterPro" id="IPR012337">
    <property type="entry name" value="RNaseH-like_sf"/>
</dbReference>
<dbReference type="SUPFAM" id="SSF53098">
    <property type="entry name" value="Ribonuclease H-like"/>
    <property type="match status" value="1"/>
</dbReference>
<feature type="domain" description="RNase H type-1" evidence="2">
    <location>
        <begin position="284"/>
        <end position="414"/>
    </location>
</feature>
<dbReference type="OrthoDB" id="8955194at2759"/>
<dbReference type="PANTHER" id="PTHR10642">
    <property type="entry name" value="RIBONUCLEASE H1"/>
    <property type="match status" value="1"/>
</dbReference>
<dbReference type="PROSITE" id="PS50879">
    <property type="entry name" value="RNASE_H_1"/>
    <property type="match status" value="1"/>
</dbReference>
<keyword evidence="4" id="KW-1185">Reference proteome</keyword>
<dbReference type="InterPro" id="IPR050092">
    <property type="entry name" value="RNase_H"/>
</dbReference>
<dbReference type="Proteomes" id="UP000770661">
    <property type="component" value="Unassembled WGS sequence"/>
</dbReference>
<dbReference type="AlphaFoldDB" id="A0A8J4YA52"/>